<dbReference type="AlphaFoldDB" id="A0A4R8MF07"/>
<sequence>MREEILTDSIEKEIFNTTSELTQDYAEIALDTLTNESLLSEIPVVKSLVSFYKITSSIVDRHNVKKILTFLEEFHSKKIDENKLKIFKENFKKDTNHRNHVLETILLLNEKFLDTKKSKILANLFSAHIEDNLTWKEFFKLSFILSNLNPAGYKFLERSVEKNIKMEIFEVIEGEALLMACGIGTKFEERFKPTKTGINLYEFGIKPLKK</sequence>
<evidence type="ECO:0000313" key="2">
    <source>
        <dbReference type="Proteomes" id="UP000294824"/>
    </source>
</evidence>
<evidence type="ECO:0000313" key="1">
    <source>
        <dbReference type="EMBL" id="TDY64479.1"/>
    </source>
</evidence>
<proteinExistence type="predicted"/>
<name>A0A4R8MF07_9FLAO</name>
<accession>A0A4R8MF07</accession>
<organism evidence="1 2">
    <name type="scientific">Algibacter lectus</name>
    <dbReference type="NCBI Taxonomy" id="221126"/>
    <lineage>
        <taxon>Bacteria</taxon>
        <taxon>Pseudomonadati</taxon>
        <taxon>Bacteroidota</taxon>
        <taxon>Flavobacteriia</taxon>
        <taxon>Flavobacteriales</taxon>
        <taxon>Flavobacteriaceae</taxon>
        <taxon>Algibacter</taxon>
    </lineage>
</organism>
<comment type="caution">
    <text evidence="1">The sequence shown here is derived from an EMBL/GenBank/DDBJ whole genome shotgun (WGS) entry which is preliminary data.</text>
</comment>
<dbReference type="Proteomes" id="UP000294824">
    <property type="component" value="Unassembled WGS sequence"/>
</dbReference>
<dbReference type="EMBL" id="SORL01000007">
    <property type="protein sequence ID" value="TDY64479.1"/>
    <property type="molecule type" value="Genomic_DNA"/>
</dbReference>
<protein>
    <submittedName>
        <fullName evidence="1">Uncharacterized protein</fullName>
    </submittedName>
</protein>
<keyword evidence="2" id="KW-1185">Reference proteome</keyword>
<reference evidence="1 2" key="1">
    <citation type="submission" date="2019-03" db="EMBL/GenBank/DDBJ databases">
        <title>Genomic Encyclopedia of Type Strains, Phase III (KMG-III): the genomes of soil and plant-associated and newly described type strains.</title>
        <authorList>
            <person name="Whitman W."/>
        </authorList>
    </citation>
    <scope>NUCLEOTIDE SEQUENCE [LARGE SCALE GENOMIC DNA]</scope>
    <source>
        <strain evidence="1 2">CECT 8301</strain>
    </source>
</reference>
<gene>
    <name evidence="1" type="ORF">DFQ06_1389</name>
</gene>
<dbReference type="RefSeq" id="WP_133966773.1">
    <property type="nucleotide sequence ID" value="NZ_SORL01000007.1"/>
</dbReference>